<protein>
    <submittedName>
        <fullName evidence="2">Glycosyl transferase family 2</fullName>
    </submittedName>
</protein>
<dbReference type="OrthoDB" id="5757975at2"/>
<name>A0A1D8AVE2_9BACT</name>
<keyword evidence="2" id="KW-0808">Transferase</keyword>
<dbReference type="KEGG" id="obg:Verru16b_01922"/>
<evidence type="ECO:0000259" key="1">
    <source>
        <dbReference type="Pfam" id="PF00535"/>
    </source>
</evidence>
<dbReference type="Gene3D" id="3.90.550.10">
    <property type="entry name" value="Spore Coat Polysaccharide Biosynthesis Protein SpsA, Chain A"/>
    <property type="match status" value="1"/>
</dbReference>
<dbReference type="GO" id="GO:0016740">
    <property type="term" value="F:transferase activity"/>
    <property type="evidence" value="ECO:0007669"/>
    <property type="project" value="UniProtKB-KW"/>
</dbReference>
<dbReference type="AlphaFoldDB" id="A0A1D8AVE2"/>
<keyword evidence="3" id="KW-1185">Reference proteome</keyword>
<accession>A0A1D8AVE2</accession>
<reference evidence="2 3" key="1">
    <citation type="submission" date="2016-06" db="EMBL/GenBank/DDBJ databases">
        <title>Three novel species with peptidoglycan cell walls form the new genus Lacunisphaera gen. nov. in the family Opitutaceae of the verrucomicrobial subdivision 4.</title>
        <authorList>
            <person name="Rast P."/>
            <person name="Gloeckner I."/>
            <person name="Jogler M."/>
            <person name="Boedeker C."/>
            <person name="Jeske O."/>
            <person name="Wiegand S."/>
            <person name="Reinhardt R."/>
            <person name="Schumann P."/>
            <person name="Rohde M."/>
            <person name="Spring S."/>
            <person name="Gloeckner F.O."/>
            <person name="Jogler C."/>
        </authorList>
    </citation>
    <scope>NUCLEOTIDE SEQUENCE [LARGE SCALE GENOMIC DNA]</scope>
    <source>
        <strain evidence="2 3">IG16b</strain>
    </source>
</reference>
<dbReference type="STRING" id="1838286.Verru16b_01922"/>
<dbReference type="RefSeq" id="WP_069962063.1">
    <property type="nucleotide sequence ID" value="NZ_CP016094.1"/>
</dbReference>
<dbReference type="SUPFAM" id="SSF53448">
    <property type="entry name" value="Nucleotide-diphospho-sugar transferases"/>
    <property type="match status" value="1"/>
</dbReference>
<dbReference type="InterPro" id="IPR001173">
    <property type="entry name" value="Glyco_trans_2-like"/>
</dbReference>
<gene>
    <name evidence="2" type="ORF">Verru16b_01922</name>
</gene>
<dbReference type="Proteomes" id="UP000095228">
    <property type="component" value="Chromosome"/>
</dbReference>
<evidence type="ECO:0000313" key="3">
    <source>
        <dbReference type="Proteomes" id="UP000095228"/>
    </source>
</evidence>
<dbReference type="Pfam" id="PF00535">
    <property type="entry name" value="Glycos_transf_2"/>
    <property type="match status" value="1"/>
</dbReference>
<feature type="domain" description="Glycosyltransferase 2-like" evidence="1">
    <location>
        <begin position="114"/>
        <end position="189"/>
    </location>
</feature>
<dbReference type="PATRIC" id="fig|1838286.3.peg.1934"/>
<dbReference type="EMBL" id="CP016094">
    <property type="protein sequence ID" value="AOS44853.1"/>
    <property type="molecule type" value="Genomic_DNA"/>
</dbReference>
<dbReference type="InterPro" id="IPR029044">
    <property type="entry name" value="Nucleotide-diphossugar_trans"/>
</dbReference>
<organism evidence="2 3">
    <name type="scientific">Lacunisphaera limnophila</name>
    <dbReference type="NCBI Taxonomy" id="1838286"/>
    <lineage>
        <taxon>Bacteria</taxon>
        <taxon>Pseudomonadati</taxon>
        <taxon>Verrucomicrobiota</taxon>
        <taxon>Opitutia</taxon>
        <taxon>Opitutales</taxon>
        <taxon>Opitutaceae</taxon>
        <taxon>Lacunisphaera</taxon>
    </lineage>
</organism>
<evidence type="ECO:0000313" key="2">
    <source>
        <dbReference type="EMBL" id="AOS44853.1"/>
    </source>
</evidence>
<proteinExistence type="predicted"/>
<sequence>MSQTPAPARVSRLDFIRENYYRVAASGLIPAGFYQPELPRPDQLPGRTGRLTLEVVSHCWNYAHLQAYQLSSLVLHPPTAIDVRMTVYHCPEDRKTVRLLEHFAGRQVPGVTWDWRPLERNRLLRRAIGRNAAAKATRADWIWFTDCDLLFLDGCLDTLAARLQGRRDRLLYPQVEHCTRMLREDDPVLLAAADEPGLVQIDPAQFEPFGIKKAVGPLQIVHGDIARLAGYCDAIAYYREPVEHWRKTYEDRTFRWLLRTQGVPIEVPGVYRIKHLHKGRYQEGGMKRIRRSLRQLQAAVFGRAKGR</sequence>
<dbReference type="CDD" id="cd00761">
    <property type="entry name" value="Glyco_tranf_GTA_type"/>
    <property type="match status" value="1"/>
</dbReference>